<feature type="domain" description="Cytoskeleton protein RodZ-like C-terminal" evidence="3">
    <location>
        <begin position="332"/>
        <end position="402"/>
    </location>
</feature>
<keyword evidence="2" id="KW-0472">Membrane</keyword>
<evidence type="ECO:0000256" key="2">
    <source>
        <dbReference type="SAM" id="Phobius"/>
    </source>
</evidence>
<evidence type="ECO:0000256" key="1">
    <source>
        <dbReference type="SAM" id="MobiDB-lite"/>
    </source>
</evidence>
<keyword evidence="5" id="KW-1185">Reference proteome</keyword>
<evidence type="ECO:0000313" key="5">
    <source>
        <dbReference type="Proteomes" id="UP000295531"/>
    </source>
</evidence>
<organism evidence="4 5">
    <name type="scientific">Idiomarina aquatica</name>
    <dbReference type="NCBI Taxonomy" id="1327752"/>
    <lineage>
        <taxon>Bacteria</taxon>
        <taxon>Pseudomonadati</taxon>
        <taxon>Pseudomonadota</taxon>
        <taxon>Gammaproteobacteria</taxon>
        <taxon>Alteromonadales</taxon>
        <taxon>Idiomarinaceae</taxon>
        <taxon>Idiomarina</taxon>
    </lineage>
</organism>
<sequence>MPRRANSVLIGIIQNTMTADNQSNDTEKNAVNNNDVEHTAEQQKEPVKGPGQLLKEAREAKNLTPRDVADRLRLRLQIIELLEADDYESFSTPTFIKGYLRSYAKLLDANEDEVFAAYKKLGIKEPDTTAMQSFSRRVKHQENDNRLMLITYAVIIVVIGLVIWWWQDSDISFNDISSDVQQAVQEESMQPTASPEQNEPDQVLESEVSAEDTSTSLTASDPSAPVDEQEPPQTVTDTESADTVLAEVNSSSPDQSEAEPESTADAAEQPQTVTNDADNDSELSDVNSDANNDTSAESATEPVADNDTQAATGDTETTAQSEQTEQLQASLVFEFSEECWVKVDDATGETQAVGIKAAGYTMPVPGEAPFSVTICKPEAVTISYQGQTLDLSNFRQARVARFDVPLDN</sequence>
<comment type="caution">
    <text evidence="4">The sequence shown here is derived from an EMBL/GenBank/DDBJ whole genome shotgun (WGS) entry which is preliminary data.</text>
</comment>
<dbReference type="AlphaFoldDB" id="A0A4R6PQA0"/>
<dbReference type="Gene3D" id="1.10.260.40">
    <property type="entry name" value="lambda repressor-like DNA-binding domains"/>
    <property type="match status" value="1"/>
</dbReference>
<feature type="compositionally biased region" description="Polar residues" evidence="1">
    <location>
        <begin position="182"/>
        <end position="197"/>
    </location>
</feature>
<dbReference type="Pfam" id="PF13413">
    <property type="entry name" value="HTH_25"/>
    <property type="match status" value="1"/>
</dbReference>
<feature type="compositionally biased region" description="Acidic residues" evidence="1">
    <location>
        <begin position="198"/>
        <end position="210"/>
    </location>
</feature>
<feature type="transmembrane region" description="Helical" evidence="2">
    <location>
        <begin position="147"/>
        <end position="166"/>
    </location>
</feature>
<dbReference type="EMBL" id="SNXI01000002">
    <property type="protein sequence ID" value="TDP40154.1"/>
    <property type="molecule type" value="Genomic_DNA"/>
</dbReference>
<keyword evidence="2" id="KW-0812">Transmembrane</keyword>
<keyword evidence="2" id="KW-1133">Transmembrane helix</keyword>
<evidence type="ECO:0000313" key="4">
    <source>
        <dbReference type="EMBL" id="TDP40154.1"/>
    </source>
</evidence>
<dbReference type="InterPro" id="IPR010982">
    <property type="entry name" value="Lambda_DNA-bd_dom_sf"/>
</dbReference>
<dbReference type="GO" id="GO:0003677">
    <property type="term" value="F:DNA binding"/>
    <property type="evidence" value="ECO:0007669"/>
    <property type="project" value="InterPro"/>
</dbReference>
<dbReference type="PANTHER" id="PTHR34475:SF1">
    <property type="entry name" value="CYTOSKELETON PROTEIN RODZ"/>
    <property type="match status" value="1"/>
</dbReference>
<dbReference type="CDD" id="cd00093">
    <property type="entry name" value="HTH_XRE"/>
    <property type="match status" value="1"/>
</dbReference>
<proteinExistence type="predicted"/>
<evidence type="ECO:0000259" key="3">
    <source>
        <dbReference type="Pfam" id="PF13464"/>
    </source>
</evidence>
<accession>A0A4R6PQA0</accession>
<dbReference type="InterPro" id="IPR001387">
    <property type="entry name" value="Cro/C1-type_HTH"/>
</dbReference>
<feature type="compositionally biased region" description="Polar residues" evidence="1">
    <location>
        <begin position="211"/>
        <end position="221"/>
    </location>
</feature>
<feature type="compositionally biased region" description="Polar residues" evidence="1">
    <location>
        <begin position="284"/>
        <end position="298"/>
    </location>
</feature>
<name>A0A4R6PQA0_9GAMM</name>
<dbReference type="Proteomes" id="UP000295531">
    <property type="component" value="Unassembled WGS sequence"/>
</dbReference>
<dbReference type="SUPFAM" id="SSF47413">
    <property type="entry name" value="lambda repressor-like DNA-binding domains"/>
    <property type="match status" value="1"/>
</dbReference>
<dbReference type="InterPro" id="IPR050400">
    <property type="entry name" value="Bact_Cytoskel_RodZ"/>
</dbReference>
<dbReference type="InterPro" id="IPR025194">
    <property type="entry name" value="RodZ-like_C"/>
</dbReference>
<feature type="region of interest" description="Disordered" evidence="1">
    <location>
        <begin position="182"/>
        <end position="325"/>
    </location>
</feature>
<gene>
    <name evidence="4" type="ORF">DEU29_10254</name>
</gene>
<dbReference type="PANTHER" id="PTHR34475">
    <property type="match status" value="1"/>
</dbReference>
<reference evidence="4 5" key="1">
    <citation type="submission" date="2019-03" db="EMBL/GenBank/DDBJ databases">
        <title>Freshwater and sediment microbial communities from various areas in North America, analyzing microbe dynamics in response to fracking.</title>
        <authorList>
            <person name="Lamendella R."/>
        </authorList>
    </citation>
    <scope>NUCLEOTIDE SEQUENCE [LARGE SCALE GENOMIC DNA]</scope>
    <source>
        <strain evidence="4 5">18_TX</strain>
    </source>
</reference>
<protein>
    <submittedName>
        <fullName evidence="4">Cytoskeleton protein RodZ</fullName>
    </submittedName>
</protein>
<dbReference type="Pfam" id="PF13464">
    <property type="entry name" value="RodZ_C"/>
    <property type="match status" value="1"/>
</dbReference>
<feature type="compositionally biased region" description="Low complexity" evidence="1">
    <location>
        <begin position="315"/>
        <end position="325"/>
    </location>
</feature>